<evidence type="ECO:0000256" key="2">
    <source>
        <dbReference type="ARBA" id="ARBA00022692"/>
    </source>
</evidence>
<keyword evidence="3 8" id="KW-1133">Transmembrane helix</keyword>
<evidence type="ECO:0000256" key="9">
    <source>
        <dbReference type="SAM" id="SignalP"/>
    </source>
</evidence>
<evidence type="ECO:0000256" key="7">
    <source>
        <dbReference type="SAM" id="MobiDB-lite"/>
    </source>
</evidence>
<feature type="transmembrane region" description="Helical" evidence="8">
    <location>
        <begin position="2723"/>
        <end position="2744"/>
    </location>
</feature>
<dbReference type="Proteomes" id="UP001374579">
    <property type="component" value="Unassembled WGS sequence"/>
</dbReference>
<keyword evidence="4 8" id="KW-0472">Membrane</keyword>
<dbReference type="GO" id="GO:0016020">
    <property type="term" value="C:membrane"/>
    <property type="evidence" value="ECO:0007669"/>
    <property type="project" value="UniProtKB-SubCell"/>
</dbReference>
<feature type="region of interest" description="Disordered" evidence="7">
    <location>
        <begin position="2820"/>
        <end position="2875"/>
    </location>
</feature>
<dbReference type="PANTHER" id="PTHR24060">
    <property type="entry name" value="METABOTROPIC GLUTAMATE RECEPTOR"/>
    <property type="match status" value="1"/>
</dbReference>
<dbReference type="GO" id="GO:0004930">
    <property type="term" value="F:G protein-coupled receptor activity"/>
    <property type="evidence" value="ECO:0007669"/>
    <property type="project" value="InterPro"/>
</dbReference>
<protein>
    <recommendedName>
        <fullName evidence="10">G-protein coupled receptors family 3 profile domain-containing protein</fullName>
    </recommendedName>
</protein>
<evidence type="ECO:0000256" key="8">
    <source>
        <dbReference type="SAM" id="Phobius"/>
    </source>
</evidence>
<dbReference type="Gene3D" id="3.40.50.2300">
    <property type="match status" value="10"/>
</dbReference>
<evidence type="ECO:0000313" key="11">
    <source>
        <dbReference type="EMBL" id="KAK7087417.1"/>
    </source>
</evidence>
<feature type="domain" description="G-protein coupled receptors family 3 profile" evidence="10">
    <location>
        <begin position="2560"/>
        <end position="2809"/>
    </location>
</feature>
<evidence type="ECO:0000256" key="6">
    <source>
        <dbReference type="ARBA" id="ARBA00023180"/>
    </source>
</evidence>
<feature type="compositionally biased region" description="Polar residues" evidence="7">
    <location>
        <begin position="2833"/>
        <end position="2858"/>
    </location>
</feature>
<organism evidence="11 12">
    <name type="scientific">Littorina saxatilis</name>
    <dbReference type="NCBI Taxonomy" id="31220"/>
    <lineage>
        <taxon>Eukaryota</taxon>
        <taxon>Metazoa</taxon>
        <taxon>Spiralia</taxon>
        <taxon>Lophotrochozoa</taxon>
        <taxon>Mollusca</taxon>
        <taxon>Gastropoda</taxon>
        <taxon>Caenogastropoda</taxon>
        <taxon>Littorinimorpha</taxon>
        <taxon>Littorinoidea</taxon>
        <taxon>Littorinidae</taxon>
        <taxon>Littorina</taxon>
    </lineage>
</organism>
<keyword evidence="2 8" id="KW-0812">Transmembrane</keyword>
<evidence type="ECO:0000256" key="1">
    <source>
        <dbReference type="ARBA" id="ARBA00004141"/>
    </source>
</evidence>
<feature type="transmembrane region" description="Helical" evidence="8">
    <location>
        <begin position="2597"/>
        <end position="2618"/>
    </location>
</feature>
<feature type="transmembrane region" description="Helical" evidence="8">
    <location>
        <begin position="2756"/>
        <end position="2778"/>
    </location>
</feature>
<dbReference type="CDD" id="cd13953">
    <property type="entry name" value="7tm_classC_mGluR-like"/>
    <property type="match status" value="1"/>
</dbReference>
<dbReference type="InterPro" id="IPR001828">
    <property type="entry name" value="ANF_lig-bd_rcpt"/>
</dbReference>
<proteinExistence type="predicted"/>
<dbReference type="PRINTS" id="PR00248">
    <property type="entry name" value="GPCRMGR"/>
</dbReference>
<comment type="subcellular location">
    <subcellularLocation>
        <location evidence="1">Membrane</location>
        <topology evidence="1">Multi-pass membrane protein</topology>
    </subcellularLocation>
</comment>
<name>A0AAN9AID0_9CAEN</name>
<feature type="chain" id="PRO_5043033838" description="G-protein coupled receptors family 3 profile domain-containing protein" evidence="9">
    <location>
        <begin position="18"/>
        <end position="2875"/>
    </location>
</feature>
<keyword evidence="6" id="KW-0325">Glycoprotein</keyword>
<feature type="compositionally biased region" description="Basic and acidic residues" evidence="7">
    <location>
        <begin position="2822"/>
        <end position="2831"/>
    </location>
</feature>
<keyword evidence="9" id="KW-0732">Signal</keyword>
<reference evidence="11 12" key="1">
    <citation type="submission" date="2024-02" db="EMBL/GenBank/DDBJ databases">
        <title>Chromosome-scale genome assembly of the rough periwinkle Littorina saxatilis.</title>
        <authorList>
            <person name="De Jode A."/>
            <person name="Faria R."/>
            <person name="Formenti G."/>
            <person name="Sims Y."/>
            <person name="Smith T.P."/>
            <person name="Tracey A."/>
            <person name="Wood J.M.D."/>
            <person name="Zagrodzka Z.B."/>
            <person name="Johannesson K."/>
            <person name="Butlin R.K."/>
            <person name="Leder E.H."/>
        </authorList>
    </citation>
    <scope>NUCLEOTIDE SEQUENCE [LARGE SCALE GENOMIC DNA]</scope>
    <source>
        <strain evidence="11">Snail1</strain>
        <tissue evidence="11">Muscle</tissue>
    </source>
</reference>
<evidence type="ECO:0000256" key="5">
    <source>
        <dbReference type="ARBA" id="ARBA00023170"/>
    </source>
</evidence>
<evidence type="ECO:0000313" key="12">
    <source>
        <dbReference type="Proteomes" id="UP001374579"/>
    </source>
</evidence>
<sequence length="2875" mass="319717">MARILWVMAALVCHVSANFESQTCNFERMATIQPGAQAMLGGLIGMHEQGKNGYGCGLPTASMQSYEALRYALDLVNKKDEFLNGEFLTDYYVPGIRMGMRVMDTCSQEGVAVAGVGSIFPTIGSDSRQCTQGSNVTLGIIGTSNSGVTGKVATFSNLFEIPVVSYMATAPDLTYSGNYPNFLRTIPPDDDLMQVMGRVLKQMNWNYVVVVYEDTAYGRQAYDALRPVLAKEGICLTAAIMADPSDTSVNTVNSLLEQVVALDTVGTIFLGGSVMATALLERGSQVNDAGKLQWVFTDSIPLDSSFSTSYARGIIAIVPASRYIVEFEDHWVRLDEENPSSENPWFKDWYMDKYQCNLIGASKYASPCANIPLNLLNAQDKERQKRLSFVQDQFVEPAVHSVFTYAYALRQAQERKCGVGSTGVCDLLANMTHEEFLNDYLKKVDFTYAARERVPSLASDQYAPYKAAKRLQFDSRGDIFSPSFSVWNYNNLPTGEENSTAYKFRDVGNFINNRLSLTTGNIRMYTENRQVPLVPLPTSPCPSSGCSPCLGIAQEMKYYYQPGDIVINGVFSLHNKGPSKFTCGGLLSAAHPLYLEAMIYAVKRVNMDNILQGVQLGGLGIDDCMDSELSSNFIMQVQQGMLKVRNGSGTELDPRTVEAYTAAYNTPLTLPLAGLMDDIFMQPMVGYRASSSKLDKFNYYLKTIPGIEQEFRAIIMIMKNYGWHYTQVVYSANEDPYNEDDVMLFRRMAAEAGICVLATLTFEANQTMVVDQLANHPTVRPVVLLMNRDNHKDFLQALSGNQAWAKNDFIVTTTFGSDGTVAKTFETETEGYIAIDFIYSNLTRFFSDLATQNVGSYRVNPWFEEWFESVFNCYVGDNPQGLPTPCSVTTGITNAPKFERDLKVVHVINAVYAIARGLDSVLEKYCGASYNGVCAGFVTASRANKGKDLRDEILQVSFNIEDTNPLQQFRFSGRSGAYPFTVYSYRSGQFNMIGTVTSSTNSISLQTNALANTVTPTCPRPCVECLYMFAYQKYWYLDGDLIIPAVFDIHYKGTSMYNCGMLRDRNGVQYTEAFKYALDFVNGGGSGVNLTGVRLGGLAFDGCTSPARSSAIINGVMGRAFPIMDNAGKHMDISKLLSWLTYDSESTMEAADMLKMIGMPLVSPGATAPQLLDKVKYSTFFRTIPSDTVIAKAMANFINARGWKYVITLNAPDAGSRETRDRFREYLKDLGICVIADYEFETDGAVNMIMDSVLASTTQVVAVFADPDRYVPEMLQYKETLNPDPTLIFISNRYWHLDRMGLTKVFPNIVTASNSLSFRLASSDVGSFVTYLRNLTLSTSTNPWLPEYYQALFKCDLGGNQVYKNPCSDTTMKLEQSQDLYQHMYALTTINAVHALAVGVKQVLTEKCGAGYTGVCSRFLTDSDTLQLLMTRMDNENFTDVTSVLFDFVEREANRGFELMQHVKENDVKVVGTVSTNGDITPTAFDATPYNSVISGCADECQVCKLFDSDFIDFSLVDGDVFIVGLFDVHNEGRSPYTCGSINEERGLQLLEAFNYALEYINKKSGIFQGRLPNVKVGGIGIDVCKSPTRAANLVANIHSGNINLTHSITGRRINRREILAYVGPFDTPSTIRVADVLNAIGMPQVTYGATGLQLQDADKYSYLLRSVPADDKQSRAIISYLKNFNLTNIQVVSSYESIGETMREEFKRLASLNLVCIKHNYTIGDSNQDITTQAAEIVTEIVTYQQSKVVVLLMDNPLPILQAAGRNPLARDSFLWVATDKWGYDKAYLTVLSELLGDRNSKKNVIIFDIETADVPLYDQYLDGKNPDNYTFNPWFQEFYEDQFGCSWSGGVAGIPNCDRTRGLPRDKDYVQDPYVLYVANAVFSAGVGIDETLKLICPSYSTLGGLCRRFDITGDRRDMVLSEMRKVNFTDDTLQPFYFEPTGESSRGYHIYNVTATQEVPPTALYMYENVGSFNDTHFLKLDITYEISYQAYCMPYDTCVCVNPFPQRIPSRYMLQPSPSRLNLVYIGDVHQASPSNPFACSDVNVGSDFFKMMAFFYAINRVNQNLDNRYPESLRLGGVALDTCSSTLRLDQDIFNLLGGYPLCDSGQSGQVVPPSSIVAFVPDGNANSIPVSRTLASTRITTLSPSATSPQLREFVGSEHFLSIVPPDDLQAKVMLEVLGKLNWDYASVIFTDEPGMVAAKNELLRQAAVDKSACMGQALGLRLNADVTDAEAVLDQVSQQVGARAVILFTLPAHTRLLLQAAKNRGQTGRFIWIGTTAWGRDNEALAGLEQQASGAIVMQPYSAFVEDFRSFVKTLTFTNRQGIPDDWFEEIYQTMHTCKIAEARRSLPFSNLCSKRERIIDTMVPYDPSVLHTVIAVYMVAQGLNQIQPCQGSSLDISACISELQNRNDEIYLAVLNAQWNVLPSLVGNNTFSFTFDSAGYGNIGFDILNYHSSESGYVYSRLGRYTDNLVFSSRTYQGLILYDQGVVPTSNCVGTECRCQGPTGIYGIPNQWMYNPRQASLVVTEEGRTYQDPATGALHYVETIPSVTSRFQDMWGVAVATLAAIGIFVSLALFIYLLVVYPVRGGTSVLGYVLAFSIILLYGLVFAFVAHVNVELCGLRRFGLGFVYAIAYSALFVKLVDCWRSRRKEDMFTVKYNKLGRPMGLFMVTVLLVLVQVIINAEWLILEEPRVVRIFYNDQYWPRCTPDNFYDEGLVLSLCYIMVLILLTVLLGFCSFNSTKNHREARWILGMGILSVPIWVVWCAWAVLGAVKTRDAAVAVGLLINATVLLLLGPVRKLYLLNKYQALIEEEERTNEQEERANKANDYSSAYGNQYDNAPQFQDRTSNIGSTRGPYRYPPSSIGHSGR</sequence>
<keyword evidence="5" id="KW-0675">Receptor</keyword>
<dbReference type="Pfam" id="PF01094">
    <property type="entry name" value="ANF_receptor"/>
    <property type="match status" value="5"/>
</dbReference>
<feature type="transmembrane region" description="Helical" evidence="8">
    <location>
        <begin position="2784"/>
        <end position="2803"/>
    </location>
</feature>
<feature type="transmembrane region" description="Helical" evidence="8">
    <location>
        <begin position="2672"/>
        <end position="2694"/>
    </location>
</feature>
<accession>A0AAN9AID0</accession>
<dbReference type="InterPro" id="IPR017978">
    <property type="entry name" value="GPCR_3_C"/>
</dbReference>
<dbReference type="PROSITE" id="PS50259">
    <property type="entry name" value="G_PROTEIN_RECEP_F3_4"/>
    <property type="match status" value="1"/>
</dbReference>
<keyword evidence="12" id="KW-1185">Reference proteome</keyword>
<evidence type="ECO:0000259" key="10">
    <source>
        <dbReference type="PROSITE" id="PS50259"/>
    </source>
</evidence>
<dbReference type="InterPro" id="IPR028082">
    <property type="entry name" value="Peripla_BP_I"/>
</dbReference>
<dbReference type="SUPFAM" id="SSF53822">
    <property type="entry name" value="Periplasmic binding protein-like I"/>
    <property type="match status" value="5"/>
</dbReference>
<dbReference type="EMBL" id="JBAMIC010004070">
    <property type="protein sequence ID" value="KAK7087417.1"/>
    <property type="molecule type" value="Genomic_DNA"/>
</dbReference>
<evidence type="ECO:0000256" key="4">
    <source>
        <dbReference type="ARBA" id="ARBA00023136"/>
    </source>
</evidence>
<dbReference type="InterPro" id="IPR050726">
    <property type="entry name" value="mGluR"/>
</dbReference>
<gene>
    <name evidence="11" type="ORF">V1264_021473</name>
</gene>
<dbReference type="Pfam" id="PF00003">
    <property type="entry name" value="7tm_3"/>
    <property type="match status" value="1"/>
</dbReference>
<comment type="caution">
    <text evidence="11">The sequence shown here is derived from an EMBL/GenBank/DDBJ whole genome shotgun (WGS) entry which is preliminary data.</text>
</comment>
<feature type="transmembrane region" description="Helical" evidence="8">
    <location>
        <begin position="2630"/>
        <end position="2651"/>
    </location>
</feature>
<feature type="signal peptide" evidence="9">
    <location>
        <begin position="1"/>
        <end position="17"/>
    </location>
</feature>
<feature type="transmembrane region" description="Helical" evidence="8">
    <location>
        <begin position="2562"/>
        <end position="2585"/>
    </location>
</feature>
<evidence type="ECO:0000256" key="3">
    <source>
        <dbReference type="ARBA" id="ARBA00022989"/>
    </source>
</evidence>
<dbReference type="InterPro" id="IPR000337">
    <property type="entry name" value="GPCR_3"/>
</dbReference>